<dbReference type="Gene3D" id="3.40.50.150">
    <property type="entry name" value="Vaccinia Virus protein VP39"/>
    <property type="match status" value="1"/>
</dbReference>
<accession>A0AAV9J5R4</accession>
<evidence type="ECO:0000256" key="3">
    <source>
        <dbReference type="ARBA" id="ARBA00022679"/>
    </source>
</evidence>
<organism evidence="5 6">
    <name type="scientific">Oleoguttula mirabilis</name>
    <dbReference type="NCBI Taxonomy" id="1507867"/>
    <lineage>
        <taxon>Eukaryota</taxon>
        <taxon>Fungi</taxon>
        <taxon>Dikarya</taxon>
        <taxon>Ascomycota</taxon>
        <taxon>Pezizomycotina</taxon>
        <taxon>Dothideomycetes</taxon>
        <taxon>Dothideomycetidae</taxon>
        <taxon>Mycosphaerellales</taxon>
        <taxon>Teratosphaeriaceae</taxon>
        <taxon>Oleoguttula</taxon>
    </lineage>
</organism>
<protein>
    <recommendedName>
        <fullName evidence="7">Thiol methyltransferase 2</fullName>
    </recommendedName>
</protein>
<proteinExistence type="predicted"/>
<evidence type="ECO:0000313" key="5">
    <source>
        <dbReference type="EMBL" id="KAK4540139.1"/>
    </source>
</evidence>
<dbReference type="PROSITE" id="PS51585">
    <property type="entry name" value="SAM_MT_TPMT"/>
    <property type="match status" value="1"/>
</dbReference>
<keyword evidence="4" id="KW-0949">S-adenosyl-L-methionine</keyword>
<evidence type="ECO:0000313" key="6">
    <source>
        <dbReference type="Proteomes" id="UP001324427"/>
    </source>
</evidence>
<keyword evidence="3" id="KW-0808">Transferase</keyword>
<dbReference type="SUPFAM" id="SSF53335">
    <property type="entry name" value="S-adenosyl-L-methionine-dependent methyltransferases"/>
    <property type="match status" value="1"/>
</dbReference>
<evidence type="ECO:0000256" key="2">
    <source>
        <dbReference type="ARBA" id="ARBA00022603"/>
    </source>
</evidence>
<dbReference type="CDD" id="cd02440">
    <property type="entry name" value="AdoMet_MTases"/>
    <property type="match status" value="1"/>
</dbReference>
<dbReference type="AlphaFoldDB" id="A0AAV9J5R4"/>
<dbReference type="PANTHER" id="PTHR32183">
    <property type="match status" value="1"/>
</dbReference>
<dbReference type="GO" id="GO:0008757">
    <property type="term" value="F:S-adenosylmethionine-dependent methyltransferase activity"/>
    <property type="evidence" value="ECO:0007669"/>
    <property type="project" value="InterPro"/>
</dbReference>
<keyword evidence="2" id="KW-0489">Methyltransferase</keyword>
<dbReference type="Pfam" id="PF05724">
    <property type="entry name" value="TPMT"/>
    <property type="match status" value="1"/>
</dbReference>
<comment type="caution">
    <text evidence="5">The sequence shown here is derived from an EMBL/GenBank/DDBJ whole genome shotgun (WGS) entry which is preliminary data.</text>
</comment>
<evidence type="ECO:0000256" key="1">
    <source>
        <dbReference type="ARBA" id="ARBA00022553"/>
    </source>
</evidence>
<dbReference type="Proteomes" id="UP001324427">
    <property type="component" value="Unassembled WGS sequence"/>
</dbReference>
<evidence type="ECO:0008006" key="7">
    <source>
        <dbReference type="Google" id="ProtNLM"/>
    </source>
</evidence>
<keyword evidence="6" id="KW-1185">Reference proteome</keyword>
<evidence type="ECO:0000256" key="4">
    <source>
        <dbReference type="ARBA" id="ARBA00022691"/>
    </source>
</evidence>
<name>A0AAV9J5R4_9PEZI</name>
<dbReference type="InterPro" id="IPR008854">
    <property type="entry name" value="TPMT"/>
</dbReference>
<dbReference type="EMBL" id="JAVFHQ010000073">
    <property type="protein sequence ID" value="KAK4540139.1"/>
    <property type="molecule type" value="Genomic_DNA"/>
</dbReference>
<sequence length="279" mass="31116">MTSLPAGDREKLRDHFVNIAPDQQAQAWNEMWQQKVTPWDRGGPNPALADAIDGHADVLGGPFTQGKFGDPARPPRKRALVPGCGRGYDVFLLTSYGYDTCGLDTSPLALEAADSFAKQLNRNAHYPLRNGLEGRGEAKFIVADFFKDAFLSETNGGQFDIIYDYTFLCALPPALRPKWAMRMSQLLSPTGHLICLEFPLLKAPDTGGPPHGLTAELYEQLLNSPGREVQYDQEGYVREDKRVERADEALERIARWQAERTHGVGQGSDHVSIWRHLQK</sequence>
<dbReference type="PANTHER" id="PTHR32183:SF6">
    <property type="entry name" value="CYSTEINE SULFINATE DESULFINASE_CYSTEINE DESULFURASE AND RELATED ENZYMES"/>
    <property type="match status" value="1"/>
</dbReference>
<dbReference type="GO" id="GO:0032259">
    <property type="term" value="P:methylation"/>
    <property type="evidence" value="ECO:0007669"/>
    <property type="project" value="UniProtKB-KW"/>
</dbReference>
<gene>
    <name evidence="5" type="ORF">LTR36_009725</name>
</gene>
<reference evidence="5 6" key="1">
    <citation type="submission" date="2021-11" db="EMBL/GenBank/DDBJ databases">
        <title>Black yeast isolated from Biological Soil Crust.</title>
        <authorList>
            <person name="Kurbessoian T."/>
        </authorList>
    </citation>
    <scope>NUCLEOTIDE SEQUENCE [LARGE SCALE GENOMIC DNA]</scope>
    <source>
        <strain evidence="5 6">CCFEE 5522</strain>
    </source>
</reference>
<keyword evidence="1" id="KW-0597">Phosphoprotein</keyword>
<dbReference type="InterPro" id="IPR029063">
    <property type="entry name" value="SAM-dependent_MTases_sf"/>
</dbReference>